<feature type="transmembrane region" description="Helical" evidence="1">
    <location>
        <begin position="90"/>
        <end position="119"/>
    </location>
</feature>
<proteinExistence type="predicted"/>
<keyword evidence="1" id="KW-0472">Membrane</keyword>
<evidence type="ECO:0008006" key="4">
    <source>
        <dbReference type="Google" id="ProtNLM"/>
    </source>
</evidence>
<reference evidence="2 3" key="1">
    <citation type="submission" date="2017-05" db="EMBL/GenBank/DDBJ databases">
        <authorList>
            <person name="Varghese N."/>
            <person name="Submissions S."/>
        </authorList>
    </citation>
    <scope>NUCLEOTIDE SEQUENCE [LARGE SCALE GENOMIC DNA]</scope>
    <source>
        <strain evidence="2 3">DSM 29506</strain>
    </source>
</reference>
<feature type="transmembrane region" description="Helical" evidence="1">
    <location>
        <begin position="36"/>
        <end position="58"/>
    </location>
</feature>
<evidence type="ECO:0000313" key="3">
    <source>
        <dbReference type="Proteomes" id="UP000316030"/>
    </source>
</evidence>
<dbReference type="EMBL" id="FXTO01000047">
    <property type="protein sequence ID" value="SMO98868.1"/>
    <property type="molecule type" value="Genomic_DNA"/>
</dbReference>
<keyword evidence="1" id="KW-0812">Transmembrane</keyword>
<keyword evidence="1" id="KW-1133">Transmembrane helix</keyword>
<evidence type="ECO:0000256" key="1">
    <source>
        <dbReference type="SAM" id="Phobius"/>
    </source>
</evidence>
<gene>
    <name evidence="2" type="ORF">SAMN06265173_1473</name>
</gene>
<dbReference type="Proteomes" id="UP000316030">
    <property type="component" value="Unassembled WGS sequence"/>
</dbReference>
<accession>A0A521FRP4</accession>
<evidence type="ECO:0000313" key="2">
    <source>
        <dbReference type="EMBL" id="SMO98868.1"/>
    </source>
</evidence>
<protein>
    <recommendedName>
        <fullName evidence="4">Component of SufBCD complex</fullName>
    </recommendedName>
</protein>
<feature type="transmembrane region" description="Helical" evidence="1">
    <location>
        <begin position="167"/>
        <end position="186"/>
    </location>
</feature>
<sequence length="220" mass="25390">MPRGAGKHSRKRIWGAKVNWYELLNEMIDMRSFSNLWFWIALAVMWSATSHRVLGVPFDMVIRAARHKDDAENQPQQDLEDMVRINVNRLLYISGVSGLWMLGLGSFLFTIMILLGFIYDVQLAQAVFCLLFPLSIVGLLSLNTARRIREEHIQGAVLRKQLTRHRVWVQVIGMLSIFATTIWGIYQNLTVNLPNNFRHLGQISHVEQPIDHDRGRTRGL</sequence>
<feature type="transmembrane region" description="Helical" evidence="1">
    <location>
        <begin position="125"/>
        <end position="146"/>
    </location>
</feature>
<dbReference type="AlphaFoldDB" id="A0A521FRP4"/>
<name>A0A521FRP4_9RHOB</name>
<keyword evidence="3" id="KW-1185">Reference proteome</keyword>
<organism evidence="2 3">
    <name type="scientific">Thalassovita litoralis</name>
    <dbReference type="NCBI Taxonomy" id="1010611"/>
    <lineage>
        <taxon>Bacteria</taxon>
        <taxon>Pseudomonadati</taxon>
        <taxon>Pseudomonadota</taxon>
        <taxon>Alphaproteobacteria</taxon>
        <taxon>Rhodobacterales</taxon>
        <taxon>Roseobacteraceae</taxon>
        <taxon>Thalassovita</taxon>
    </lineage>
</organism>